<dbReference type="VEuPathDB" id="FungiDB:H310_13433"/>
<evidence type="ECO:0000313" key="4">
    <source>
        <dbReference type="EMBL" id="ETV92193.1"/>
    </source>
</evidence>
<evidence type="ECO:0000256" key="1">
    <source>
        <dbReference type="ARBA" id="ARBA00022574"/>
    </source>
</evidence>
<dbReference type="SMART" id="SM00320">
    <property type="entry name" value="WD40"/>
    <property type="match status" value="2"/>
</dbReference>
<dbReference type="InterPro" id="IPR036322">
    <property type="entry name" value="WD40_repeat_dom_sf"/>
</dbReference>
<dbReference type="InterPro" id="IPR052234">
    <property type="entry name" value="U5_snRNP_Component"/>
</dbReference>
<evidence type="ECO:0000256" key="2">
    <source>
        <dbReference type="ARBA" id="ARBA00022737"/>
    </source>
</evidence>
<dbReference type="InterPro" id="IPR015943">
    <property type="entry name" value="WD40/YVTN_repeat-like_dom_sf"/>
</dbReference>
<gene>
    <name evidence="4" type="ORF">H310_13433</name>
</gene>
<evidence type="ECO:0000256" key="3">
    <source>
        <dbReference type="PROSITE-ProRule" id="PRU00221"/>
    </source>
</evidence>
<dbReference type="Pfam" id="PF00400">
    <property type="entry name" value="WD40"/>
    <property type="match status" value="2"/>
</dbReference>
<name>A0A024TDR1_9STRA</name>
<reference evidence="4" key="1">
    <citation type="submission" date="2013-12" db="EMBL/GenBank/DDBJ databases">
        <title>The Genome Sequence of Aphanomyces invadans NJM9701.</title>
        <authorList>
            <consortium name="The Broad Institute Genomics Platform"/>
            <person name="Russ C."/>
            <person name="Tyler B."/>
            <person name="van West P."/>
            <person name="Dieguez-Uribeondo J."/>
            <person name="Young S.K."/>
            <person name="Zeng Q."/>
            <person name="Gargeya S."/>
            <person name="Fitzgerald M."/>
            <person name="Abouelleil A."/>
            <person name="Alvarado L."/>
            <person name="Chapman S.B."/>
            <person name="Gainer-Dewar J."/>
            <person name="Goldberg J."/>
            <person name="Griggs A."/>
            <person name="Gujja S."/>
            <person name="Hansen M."/>
            <person name="Howarth C."/>
            <person name="Imamovic A."/>
            <person name="Ireland A."/>
            <person name="Larimer J."/>
            <person name="McCowan C."/>
            <person name="Murphy C."/>
            <person name="Pearson M."/>
            <person name="Poon T.W."/>
            <person name="Priest M."/>
            <person name="Roberts A."/>
            <person name="Saif S."/>
            <person name="Shea T."/>
            <person name="Sykes S."/>
            <person name="Wortman J."/>
            <person name="Nusbaum C."/>
            <person name="Birren B."/>
        </authorList>
    </citation>
    <scope>NUCLEOTIDE SEQUENCE [LARGE SCALE GENOMIC DNA]</scope>
    <source>
        <strain evidence="4">NJM9701</strain>
    </source>
</reference>
<dbReference type="PANTHER" id="PTHR44006">
    <property type="entry name" value="U5 SMALL NUCLEAR RIBONUCLEOPROTEIN 40 KDA PROTEIN"/>
    <property type="match status" value="1"/>
</dbReference>
<organism evidence="4">
    <name type="scientific">Aphanomyces invadans</name>
    <dbReference type="NCBI Taxonomy" id="157072"/>
    <lineage>
        <taxon>Eukaryota</taxon>
        <taxon>Sar</taxon>
        <taxon>Stramenopiles</taxon>
        <taxon>Oomycota</taxon>
        <taxon>Saprolegniomycetes</taxon>
        <taxon>Saprolegniales</taxon>
        <taxon>Verrucalvaceae</taxon>
        <taxon>Aphanomyces</taxon>
    </lineage>
</organism>
<dbReference type="OrthoDB" id="1068471at2759"/>
<feature type="repeat" description="WD" evidence="3">
    <location>
        <begin position="24"/>
        <end position="53"/>
    </location>
</feature>
<dbReference type="AlphaFoldDB" id="A0A024TDR1"/>
<keyword evidence="1 3" id="KW-0853">WD repeat</keyword>
<protein>
    <submittedName>
        <fullName evidence="4">Uncharacterized protein</fullName>
    </submittedName>
</protein>
<dbReference type="RefSeq" id="XP_008879157.1">
    <property type="nucleotide sequence ID" value="XM_008880935.1"/>
</dbReference>
<dbReference type="PANTHER" id="PTHR44006:SF1">
    <property type="entry name" value="U5 SMALL NUCLEAR RIBONUCLEOPROTEIN 40 KDA PROTEIN"/>
    <property type="match status" value="1"/>
</dbReference>
<dbReference type="PROSITE" id="PS50082">
    <property type="entry name" value="WD_REPEATS_2"/>
    <property type="match status" value="1"/>
</dbReference>
<dbReference type="EMBL" id="KI914002">
    <property type="protein sequence ID" value="ETV92193.1"/>
    <property type="molecule type" value="Genomic_DNA"/>
</dbReference>
<dbReference type="STRING" id="157072.A0A024TDR1"/>
<dbReference type="eggNOG" id="KOG0265">
    <property type="taxonomic scope" value="Eukaryota"/>
</dbReference>
<proteinExistence type="predicted"/>
<dbReference type="SUPFAM" id="SSF50978">
    <property type="entry name" value="WD40 repeat-like"/>
    <property type="match status" value="1"/>
</dbReference>
<dbReference type="Gene3D" id="2.130.10.10">
    <property type="entry name" value="YVTN repeat-like/Quinoprotein amine dehydrogenase"/>
    <property type="match status" value="1"/>
</dbReference>
<dbReference type="InterPro" id="IPR001680">
    <property type="entry name" value="WD40_rpt"/>
</dbReference>
<dbReference type="GO" id="GO:0003723">
    <property type="term" value="F:RNA binding"/>
    <property type="evidence" value="ECO:0007669"/>
    <property type="project" value="TreeGrafter"/>
</dbReference>
<accession>A0A024TDR1</accession>
<sequence length="91" mass="10009">MRKARGAMPCADDRIYVDATFPDWSPDIRHIGSGSADRYVYIWDADTGALRYHLPGHAGSVNEVAFHPNPAEPIVGSCGSDKNIYFGELLE</sequence>
<keyword evidence="2" id="KW-0677">Repeat</keyword>
<dbReference type="GeneID" id="20090483"/>
<dbReference type="GO" id="GO:0071013">
    <property type="term" value="C:catalytic step 2 spliceosome"/>
    <property type="evidence" value="ECO:0007669"/>
    <property type="project" value="TreeGrafter"/>
</dbReference>